<dbReference type="Proteomes" id="UP000438429">
    <property type="component" value="Unassembled WGS sequence"/>
</dbReference>
<protein>
    <recommendedName>
        <fullName evidence="6">AIG1-type G domain-containing protein</fullName>
    </recommendedName>
</protein>
<name>A0A6A4TIN2_SCOMX</name>
<feature type="coiled-coil region" evidence="4">
    <location>
        <begin position="297"/>
        <end position="324"/>
    </location>
</feature>
<gene>
    <name evidence="7" type="ORF">F2P81_003877</name>
</gene>
<evidence type="ECO:0000313" key="8">
    <source>
        <dbReference type="Proteomes" id="UP000438429"/>
    </source>
</evidence>
<dbReference type="InterPro" id="IPR006703">
    <property type="entry name" value="G_AIG1"/>
</dbReference>
<dbReference type="InterPro" id="IPR027417">
    <property type="entry name" value="P-loop_NTPase"/>
</dbReference>
<organism evidence="7 8">
    <name type="scientific">Scophthalmus maximus</name>
    <name type="common">Turbot</name>
    <name type="synonym">Psetta maxima</name>
    <dbReference type="NCBI Taxonomy" id="52904"/>
    <lineage>
        <taxon>Eukaryota</taxon>
        <taxon>Metazoa</taxon>
        <taxon>Chordata</taxon>
        <taxon>Craniata</taxon>
        <taxon>Vertebrata</taxon>
        <taxon>Euteleostomi</taxon>
        <taxon>Actinopterygii</taxon>
        <taxon>Neopterygii</taxon>
        <taxon>Teleostei</taxon>
        <taxon>Neoteleostei</taxon>
        <taxon>Acanthomorphata</taxon>
        <taxon>Carangaria</taxon>
        <taxon>Pleuronectiformes</taxon>
        <taxon>Pleuronectoidei</taxon>
        <taxon>Scophthalmidae</taxon>
        <taxon>Scophthalmus</taxon>
    </lineage>
</organism>
<dbReference type="PANTHER" id="PTHR10903:SF112">
    <property type="entry name" value="SI:CH211-113E8.5"/>
    <property type="match status" value="1"/>
</dbReference>
<keyword evidence="2" id="KW-0547">Nucleotide-binding</keyword>
<evidence type="ECO:0000256" key="3">
    <source>
        <dbReference type="ARBA" id="ARBA00023134"/>
    </source>
</evidence>
<comment type="caution">
    <text evidence="7">The sequence shown here is derived from an EMBL/GenBank/DDBJ whole genome shotgun (WGS) entry which is preliminary data.</text>
</comment>
<sequence>MVVENNAIRLRKIKSAIIEDNNIFENIQRVSISTIDRMLKRHQMNMKQLYTVPFERNGERVKELCYQYVQVKHVSMQQLYLTVNSTTSYSDIQYRFRGATDSYERRIVLVGKTGVGKSAAGNTILGREAFESELSPSSLTAECQKAKGDVGGRRVAVIDTPGLFDTNFTQEEVLKRIKMCISLSAPGPHAFLVVLQLGRFTQEEKETIKMIQNTFGEDAAEYTMVLFTHGDQLRKQTIEGYISESADLQTIIRRCYGHYHVFNNEIKDPVQTIELLAKIDKMTMANNGKYYTNEMFIRAEEAIEKEKERLLKEMEVQRQKELDDLRAKLAARAYHREERRVHVRYENEARTRAERSNEFTAAPAIAIATACGAAVGGLIGIAGGPIGMVVGVAAGAAVGATIGALSVKVSERCHVQ</sequence>
<proteinExistence type="inferred from homology"/>
<dbReference type="EMBL" id="VEVO01000003">
    <property type="protein sequence ID" value="KAF0044719.1"/>
    <property type="molecule type" value="Genomic_DNA"/>
</dbReference>
<keyword evidence="4" id="KW-0175">Coiled coil</keyword>
<evidence type="ECO:0000259" key="6">
    <source>
        <dbReference type="PROSITE" id="PS51720"/>
    </source>
</evidence>
<keyword evidence="3" id="KW-0342">GTP-binding</keyword>
<evidence type="ECO:0000313" key="7">
    <source>
        <dbReference type="EMBL" id="KAF0044719.1"/>
    </source>
</evidence>
<dbReference type="PANTHER" id="PTHR10903">
    <property type="entry name" value="GTPASE, IMAP FAMILY MEMBER-RELATED"/>
    <property type="match status" value="1"/>
</dbReference>
<accession>A0A6A4TIN2</accession>
<dbReference type="Gene3D" id="3.40.50.300">
    <property type="entry name" value="P-loop containing nucleotide triphosphate hydrolases"/>
    <property type="match status" value="1"/>
</dbReference>
<feature type="domain" description="AIG1-type G" evidence="6">
    <location>
        <begin position="102"/>
        <end position="300"/>
    </location>
</feature>
<reference evidence="7 8" key="1">
    <citation type="submission" date="2019-06" db="EMBL/GenBank/DDBJ databases">
        <title>Draft genomes of female and male turbot (Scophthalmus maximus).</title>
        <authorList>
            <person name="Xu H."/>
            <person name="Xu X.-W."/>
            <person name="Shao C."/>
            <person name="Chen S."/>
        </authorList>
    </citation>
    <scope>NUCLEOTIDE SEQUENCE [LARGE SCALE GENOMIC DNA]</scope>
    <source>
        <strain evidence="7">Ysfricsl-2016a</strain>
        <tissue evidence="7">Blood</tissue>
    </source>
</reference>
<keyword evidence="5" id="KW-0812">Transmembrane</keyword>
<evidence type="ECO:0000256" key="2">
    <source>
        <dbReference type="ARBA" id="ARBA00022741"/>
    </source>
</evidence>
<dbReference type="Pfam" id="PF04548">
    <property type="entry name" value="AIG1"/>
    <property type="match status" value="1"/>
</dbReference>
<dbReference type="SUPFAM" id="SSF52540">
    <property type="entry name" value="P-loop containing nucleoside triphosphate hydrolases"/>
    <property type="match status" value="1"/>
</dbReference>
<keyword evidence="5" id="KW-0472">Membrane</keyword>
<dbReference type="AlphaFoldDB" id="A0A6A4TIN2"/>
<keyword evidence="5" id="KW-1133">Transmembrane helix</keyword>
<evidence type="ECO:0000256" key="5">
    <source>
        <dbReference type="SAM" id="Phobius"/>
    </source>
</evidence>
<dbReference type="FunFam" id="3.40.50.300:FF:000366">
    <property type="entry name" value="GTPase, IMAP family member 2"/>
    <property type="match status" value="1"/>
</dbReference>
<evidence type="ECO:0000256" key="1">
    <source>
        <dbReference type="ARBA" id="ARBA00008535"/>
    </source>
</evidence>
<dbReference type="GO" id="GO:0005525">
    <property type="term" value="F:GTP binding"/>
    <property type="evidence" value="ECO:0007669"/>
    <property type="project" value="UniProtKB-KW"/>
</dbReference>
<feature type="transmembrane region" description="Helical" evidence="5">
    <location>
        <begin position="359"/>
        <end position="382"/>
    </location>
</feature>
<dbReference type="CDD" id="cd01852">
    <property type="entry name" value="AIG1"/>
    <property type="match status" value="1"/>
</dbReference>
<dbReference type="InterPro" id="IPR045058">
    <property type="entry name" value="GIMA/IAN/Toc"/>
</dbReference>
<comment type="similarity">
    <text evidence="1">Belongs to the TRAFAC class TrmE-Era-EngA-EngB-Septin-like GTPase superfamily. AIG1/Toc34/Toc159-like paraseptin GTPase family. IAN subfamily.</text>
</comment>
<evidence type="ECO:0000256" key="4">
    <source>
        <dbReference type="SAM" id="Coils"/>
    </source>
</evidence>
<dbReference type="PROSITE" id="PS51720">
    <property type="entry name" value="G_AIG1"/>
    <property type="match status" value="1"/>
</dbReference>
<feature type="transmembrane region" description="Helical" evidence="5">
    <location>
        <begin position="388"/>
        <end position="407"/>
    </location>
</feature>